<reference evidence="1 2" key="1">
    <citation type="submission" date="2018-09" db="EMBL/GenBank/DDBJ databases">
        <title>Metagenome Assembled Genomes from an Advanced Water Purification Facility.</title>
        <authorList>
            <person name="Stamps B.W."/>
            <person name="Spear J.R."/>
        </authorList>
    </citation>
    <scope>NUCLEOTIDE SEQUENCE [LARGE SCALE GENOMIC DNA]</scope>
    <source>
        <strain evidence="1">Bin_63_2</strain>
    </source>
</reference>
<organism evidence="1 2">
    <name type="scientific">Candidatus Dojkabacteria bacterium</name>
    <dbReference type="NCBI Taxonomy" id="2099670"/>
    <lineage>
        <taxon>Bacteria</taxon>
        <taxon>Candidatus Dojkabacteria</taxon>
    </lineage>
</organism>
<accession>A0A5C7J6P8</accession>
<gene>
    <name evidence="1" type="ORF">E6Q11_03025</name>
</gene>
<comment type="caution">
    <text evidence="1">The sequence shown here is derived from an EMBL/GenBank/DDBJ whole genome shotgun (WGS) entry which is preliminary data.</text>
</comment>
<evidence type="ECO:0000313" key="2">
    <source>
        <dbReference type="Proteomes" id="UP000321026"/>
    </source>
</evidence>
<dbReference type="Proteomes" id="UP000321026">
    <property type="component" value="Unassembled WGS sequence"/>
</dbReference>
<proteinExistence type="predicted"/>
<sequence length="99" mass="11124">MSKRIVAIFVAARKYIGGNYGYAQTSSQTTVLYDDRSESEHVVKASYGSAWLEDAFKVLAKDLVLNIPQGQTRYDYLNTMGINLISDCCQVGRVKDLHR</sequence>
<evidence type="ECO:0000313" key="1">
    <source>
        <dbReference type="EMBL" id="TXG77245.1"/>
    </source>
</evidence>
<name>A0A5C7J6P8_9BACT</name>
<protein>
    <submittedName>
        <fullName evidence="1">Uncharacterized protein</fullName>
    </submittedName>
</protein>
<dbReference type="EMBL" id="SSDS01000050">
    <property type="protein sequence ID" value="TXG77245.1"/>
    <property type="molecule type" value="Genomic_DNA"/>
</dbReference>
<dbReference type="AlphaFoldDB" id="A0A5C7J6P8"/>